<evidence type="ECO:0000313" key="2">
    <source>
        <dbReference type="Proteomes" id="UP001348369"/>
    </source>
</evidence>
<reference evidence="1" key="1">
    <citation type="submission" date="2022-10" db="EMBL/GenBank/DDBJ databases">
        <title>The complete genomes of actinobacterial strains from the NBC collection.</title>
        <authorList>
            <person name="Joergensen T.S."/>
            <person name="Alvarez Arevalo M."/>
            <person name="Sterndorff E.B."/>
            <person name="Faurdal D."/>
            <person name="Vuksanovic O."/>
            <person name="Mourched A.-S."/>
            <person name="Charusanti P."/>
            <person name="Shaw S."/>
            <person name="Blin K."/>
            <person name="Weber T."/>
        </authorList>
    </citation>
    <scope>NUCLEOTIDE SEQUENCE</scope>
    <source>
        <strain evidence="1">NBC 01771</strain>
    </source>
</reference>
<name>A0ACD4ZCR2_9ACTN</name>
<gene>
    <name evidence="1" type="ORF">OG835_02815</name>
</gene>
<dbReference type="Proteomes" id="UP001348369">
    <property type="component" value="Chromosome"/>
</dbReference>
<sequence>MSSVREELIKPLVVSLSEHATDRPAFSDSRRTVTYGNLLSVSGALAMGLGVARGDRVVIHVGSRVDFAEYCLAVLRSGAVGVPVSVRSTEAELSYYVDDSGATLFITEARHATTARRLCEGRPELRVLIVEDGPVTVPGSPADDLGLDEPAWLLYTSGTTGPQKGVLTTQRAMLWSAAACYVPMLGLSERDTILWPLPLHHCYGMSLAFVATVAIGAHTRIVDGDLAPLFAEYPGCVLAGVPATYLQLGHETRSVAAPPRLCVTAGAPCTEATRAVVMDLFGTPLLDCYGATETSGKIAVQLPGETGLTPVHGVEIRIADGEVLVRTPGLMSGYHGQPATSVDDGWHRTGDAGRIDDGRLTIAGRIDDVIVCGGQNVHPLEVETVIAGAPGVRDVLVVGRPDDLVGEIPVAFVVPEADGFDPEELRQLCLRRLSVFKVPVEFRRVAAIRRTSSGKPLRRAMAERIAEPPELSPAALEELVRTETAALCVSGESDGGAESGGRWRDRAFTELGLSSLGGVQLRHRIAALTGIALPHSLIYDFPTPGDLLGELTRIRATGAVSATVPASAPEPSAARRPAPEPIAIVAMACRYPGGVRSPEDLWRLVSDGVDATGDFPADRGWDLTGMYDPDPDRIGGSTTRRGGFLYDAAEFDAGMFRVSPREALATDPQQRLLLETSWELFERAGIDATTLRGSATGVFIGVMNEDYASRFDTHELEGRLGIGSSHAVASGRISYTFGLTGPAVTVDTACSSSLVALHWAAKALRTGECDLALAGGATVMSTPRTFLAFSRQRGLSPDGRCRSYAADADGTAWSEGVGTVLLERLGDARRHGHPVLAVLRGSAVNSDGASNGLTAPSGPAQRELITSALVDAGLSTGDVDAVEGHGTATPLGDPIEAAALLATYGQGRDRDRPLWLGSVKSNLGHTQAAAGLAGVIKMVESIRHGRLPRSLYADTPSPRIDWSAGEVSLLTTARPWPATGRPRRAGVSSFGIGGTNAHVIIEEAPPGNPVTRGGLPAVPWLLSAADGAALRAVATALLDVPDDIDVGYTLAVGRAALDHRAMVAAGDRAALRALAGGEREGATVPADERVAFLFNGQGAQRAGMGRELAQRFPVFAEAFDRVCQALGGQVREAAFTGAALDRTDSAQTALFAFEVALCRLLESWGVRPDVVVGHSVGEIAAAHIAGVLSLEDAATLVGARGRLMAELPAGGVMIAVAATEAEVAPLVAEVADRVSIAAVNGTHSVVVSGEEAATTAIGRRFGRATRLRVSHAFHSPLMEPVLDRFRAVAESLVYHCPAIPVVSGLTGGPSEKMDSAEYWVRHARHTVRFADALSALVESGVTTCLEVGPDAVLSRAAAAVLPAVPATRAGHDEGSTLLSAVGALHTAGISVDWRSVYAGSGARLFPLPTYPFQRRRYWLDPPRPADGGPDHALLGPALVAPDSPRIVHGGSIGVRAHGWLADHAVGDSVVVPATVFVEIALQAGAGAGVDELTIEAPLRLTAEDVQLQVVVDGQRIDIYARRRSADPWTRHASGRLRAARGPAPERYGAEWPPAGAERIELADRYDTFGYGPAFRAVTALWRRGDELFAEVGLPDGVDGRFGLHPVLLDAAVHAAALAEGPAGGTSVPFVWNGVELHAPGRRAARIRCVRTASDTIGVDVFDHAGEPVATVASMFTRPMAPQDTMLFRPRWIPVPAVPAARETATGETTFVEIVNDGDEGTGDMGAGIRSLTTRALDALHDWQGRSGRLVVVTRNATTPDPDLASAAAYGLASAAAAEHPERITLVDLDADLPVGRVRELVGGSLEPQLAIRDGVPHALRITPAAPSDTRPIDPAGTVLITGGTGALGALTARHLVLAHGIRHLLLVSRRGPAAPDAERLRKELSELGAAVRILAGDVADRTVVEELIAACDPPLTAVVHTAAVLDDGVLGAQTPAGVDTVLRPKADAAWVLHEATGHLPLSAFVLFSSVAGLFGKAGQANYGAANRFLDALACHRRALGLPAVSLAWGLWELGNGLGDQISDLARRRIHMSGIAGLDAEQGLALFDAAIGSAEPVLVPVRFDPDATTPPPIVGGPVREQLPPARQSWPARMSKPELRELLRGELSAVLGRPDPAGFPGDKPFVELGFDSLAVIEVRTRLNRLTGLDLPASLLFEKPTADALADHLYGELSGPA</sequence>
<keyword evidence="2" id="KW-1185">Reference proteome</keyword>
<protein>
    <submittedName>
        <fullName evidence="1">Type I polyketide synthase</fullName>
    </submittedName>
</protein>
<organism evidence="1 2">
    <name type="scientific">Streptomyces scopuliridis</name>
    <dbReference type="NCBI Taxonomy" id="452529"/>
    <lineage>
        <taxon>Bacteria</taxon>
        <taxon>Bacillati</taxon>
        <taxon>Actinomycetota</taxon>
        <taxon>Actinomycetes</taxon>
        <taxon>Kitasatosporales</taxon>
        <taxon>Streptomycetaceae</taxon>
        <taxon>Streptomyces</taxon>
    </lineage>
</organism>
<evidence type="ECO:0000313" key="1">
    <source>
        <dbReference type="EMBL" id="WSB96040.1"/>
    </source>
</evidence>
<accession>A0ACD4ZCR2</accession>
<dbReference type="EMBL" id="CP109109">
    <property type="protein sequence ID" value="WSB96040.1"/>
    <property type="molecule type" value="Genomic_DNA"/>
</dbReference>
<proteinExistence type="predicted"/>